<protein>
    <recommendedName>
        <fullName evidence="5">Phosphoserine phosphatase</fullName>
    </recommendedName>
</protein>
<accession>A0AAE4MK19</accession>
<dbReference type="EMBL" id="JAWDKD010000008">
    <property type="protein sequence ID" value="MDV0446583.1"/>
    <property type="molecule type" value="Genomic_DNA"/>
</dbReference>
<reference evidence="3" key="1">
    <citation type="submission" date="2023-06" db="EMBL/GenBank/DDBJ databases">
        <title>Genome sequence of Methanosarcinaceae archaeon Ag5.</title>
        <authorList>
            <person name="Protasov E."/>
            <person name="Platt K."/>
            <person name="Poehlein A."/>
            <person name="Daniel R."/>
            <person name="Brune A."/>
        </authorList>
    </citation>
    <scope>NUCLEOTIDE SEQUENCE</scope>
    <source>
        <strain evidence="3">Ag5</strain>
    </source>
</reference>
<dbReference type="Pfam" id="PF23435">
    <property type="entry name" value="DUF7121"/>
    <property type="match status" value="1"/>
</dbReference>
<keyword evidence="1" id="KW-0175">Coiled coil</keyword>
<feature type="region of interest" description="Disordered" evidence="2">
    <location>
        <begin position="1"/>
        <end position="24"/>
    </location>
</feature>
<comment type="caution">
    <text evidence="3">The sequence shown here is derived from an EMBL/GenBank/DDBJ whole genome shotgun (WGS) entry which is preliminary data.</text>
</comment>
<evidence type="ECO:0000313" key="3">
    <source>
        <dbReference type="EMBL" id="MDV0446583.1"/>
    </source>
</evidence>
<keyword evidence="4" id="KW-1185">Reference proteome</keyword>
<dbReference type="Proteomes" id="UP001271789">
    <property type="component" value="Unassembled WGS sequence"/>
</dbReference>
<name>A0AAE4MK19_9EURY</name>
<evidence type="ECO:0000256" key="1">
    <source>
        <dbReference type="SAM" id="Coils"/>
    </source>
</evidence>
<dbReference type="InterPro" id="IPR055545">
    <property type="entry name" value="DUF7121"/>
</dbReference>
<proteinExistence type="predicted"/>
<evidence type="ECO:0000256" key="2">
    <source>
        <dbReference type="SAM" id="MobiDB-lite"/>
    </source>
</evidence>
<feature type="region of interest" description="Disordered" evidence="2">
    <location>
        <begin position="134"/>
        <end position="173"/>
    </location>
</feature>
<feature type="compositionally biased region" description="Low complexity" evidence="2">
    <location>
        <begin position="9"/>
        <end position="24"/>
    </location>
</feature>
<gene>
    <name evidence="3" type="ORF">MsAg5_04280</name>
</gene>
<evidence type="ECO:0008006" key="5">
    <source>
        <dbReference type="Google" id="ProtNLM"/>
    </source>
</evidence>
<evidence type="ECO:0000313" key="4">
    <source>
        <dbReference type="Proteomes" id="UP001271789"/>
    </source>
</evidence>
<feature type="compositionally biased region" description="Basic and acidic residues" evidence="2">
    <location>
        <begin position="134"/>
        <end position="160"/>
    </location>
</feature>
<dbReference type="AlphaFoldDB" id="A0AAE4MK19"/>
<dbReference type="RefSeq" id="WP_338098983.1">
    <property type="nucleotide sequence ID" value="NZ_JAWDKD010000008.1"/>
</dbReference>
<organism evidence="3 4">
    <name type="scientific">Methanolapillus africanus</name>
    <dbReference type="NCBI Taxonomy" id="3028297"/>
    <lineage>
        <taxon>Archaea</taxon>
        <taxon>Methanobacteriati</taxon>
        <taxon>Methanobacteriota</taxon>
        <taxon>Stenosarchaea group</taxon>
        <taxon>Methanomicrobia</taxon>
        <taxon>Methanosarcinales</taxon>
        <taxon>Methanosarcinaceae</taxon>
        <taxon>Methanolapillus</taxon>
    </lineage>
</organism>
<feature type="coiled-coil region" evidence="1">
    <location>
        <begin position="250"/>
        <end position="277"/>
    </location>
</feature>
<sequence>MSENYQNNESEFVSESAETTETTVVETSVVEEIAAEEVEKVEFTEKDAMAAQEAEEAAVLKEDKELVEMRLNELKVTVSTMTENEVKAKSNQLRNVLDRDEKALKTIFRELKLHRTDGDDLKKKRDELNAQVRELSKTAQESRNKRDEVNKQIAEKKGVRTTEMSGSKSKSEEINQLKARRDECNKISQSTFENLSKAYRAELKTFLENDINLEHEKTVFEKLLSLETRLSAAKEANELHRQMQEFYQSNKGMYQKSDELSAEIKQLSEESQKYHLDMIETFRKVDELRKEADGYHKRLTERYTMIKPISAKIDPLKKTIAITRRELDIYLERAKDFQAEKDEKRVDKIHDSAKEKLKQNGRLSLEDLGALIEKGDIKFNK</sequence>